<feature type="region of interest" description="Disordered" evidence="3">
    <location>
        <begin position="406"/>
        <end position="425"/>
    </location>
</feature>
<accession>A0A9P6RNV6</accession>
<dbReference type="EMBL" id="JAAAIP010000135">
    <property type="protein sequence ID" value="KAG0324832.1"/>
    <property type="molecule type" value="Genomic_DNA"/>
</dbReference>
<sequence>MVSSTVPVESNDHVVAEHTTSNASEAPAHNNNDSATTTTDAPASETVEKKIPSAPAVNVWKVRKEAMKPSTSTAESEGERRLESVTGDIKEVTLDSKDDSKKPKKSKGKQAALPSLDDTNVWPDPSASAEKDVKPEPIATAAPITKKDKNKWTQYTPSITHSTPAPNKAHDSQPRRTKTSDIKAVNVQDNHTAASKASEGQATHARRASVPSVFDGEPIHNTSSHRSQTRQHNSRGRGGKSNSSRPHYRASIGNFGYLYQQGAPIADADALKAFILQQMEYYFSVENLCKDVYMRTQMDSEGYVPLSLVANFNRVKNLSTDHVLIKDTIKDSKVVEMDGDKLRKRGDWATWIFPKEDGVAPFQATRSSFVPPVRSPHPVIIATATAAGLSAGTAEDWRIKQGKAKKRISVAHSSPAPQSTAVSSTMDEDDEVFQFDDDNLLGGARSGTVQKYYVSDEEDEDEDEFDDDTVAKILIVTQKKKDRTHGSYERKAMNDDINDMINEGLYHYEVDLQRKRGSSRRESLAHSVKKVEMISEEQFVALTGSQPRHSSSITLSSSFNLQQSIQNNNGEKKGKGKGKTPRFYPLKGAQGSKGGKPDSRQHFAQAPVGWVLGDQPFLQSDLAPPSVGNSPAGMSMGSYAETSLLSTSLEAPHSFPAFQHPSHELLHENGFIQHKYYKYHHKALKERKRQGAGHSQEMNTLFRFWSHFLRDNFNKKMYSEFKRLAVEDANANYRYGLECLFRFYSYGLEKKFRQDLFLDFEALTYADFQNGHMYGLEKFWAYLYYRKDKNRRKLDVMTELKPLLEQYKSIDDFKSAHGNNANPPSNNYTVPNHGQ</sequence>
<reference evidence="5" key="1">
    <citation type="journal article" date="2020" name="Fungal Divers.">
        <title>Resolving the Mortierellaceae phylogeny through synthesis of multi-gene phylogenetics and phylogenomics.</title>
        <authorList>
            <person name="Vandepol N."/>
            <person name="Liber J."/>
            <person name="Desiro A."/>
            <person name="Na H."/>
            <person name="Kennedy M."/>
            <person name="Barry K."/>
            <person name="Grigoriev I.V."/>
            <person name="Miller A.N."/>
            <person name="O'Donnell K."/>
            <person name="Stajich J.E."/>
            <person name="Bonito G."/>
        </authorList>
    </citation>
    <scope>NUCLEOTIDE SEQUENCE</scope>
    <source>
        <strain evidence="5">REB-010B</strain>
    </source>
</reference>
<feature type="region of interest" description="Disordered" evidence="3">
    <location>
        <begin position="815"/>
        <end position="835"/>
    </location>
</feature>
<gene>
    <name evidence="5" type="primary">LARP1B_1</name>
    <name evidence="5" type="ORF">BGZ99_001396</name>
</gene>
<dbReference type="SMART" id="SM00684">
    <property type="entry name" value="DM15"/>
    <property type="match status" value="3"/>
</dbReference>
<dbReference type="AlphaFoldDB" id="A0A9P6RNV6"/>
<keyword evidence="6" id="KW-1185">Reference proteome</keyword>
<evidence type="ECO:0000256" key="3">
    <source>
        <dbReference type="SAM" id="MobiDB-lite"/>
    </source>
</evidence>
<feature type="compositionally biased region" description="Basic and acidic residues" evidence="3">
    <location>
        <begin position="168"/>
        <end position="181"/>
    </location>
</feature>
<feature type="compositionally biased region" description="Polar residues" evidence="3">
    <location>
        <begin position="411"/>
        <end position="425"/>
    </location>
</feature>
<dbReference type="InterPro" id="IPR036388">
    <property type="entry name" value="WH-like_DNA-bd_sf"/>
</dbReference>
<evidence type="ECO:0000256" key="1">
    <source>
        <dbReference type="ARBA" id="ARBA00022884"/>
    </source>
</evidence>
<keyword evidence="1 2" id="KW-0694">RNA-binding</keyword>
<dbReference type="CDD" id="cd07323">
    <property type="entry name" value="LAM"/>
    <property type="match status" value="1"/>
</dbReference>
<dbReference type="Gene3D" id="1.10.10.10">
    <property type="entry name" value="Winged helix-like DNA-binding domain superfamily/Winged helix DNA-binding domain"/>
    <property type="match status" value="1"/>
</dbReference>
<dbReference type="GO" id="GO:0048255">
    <property type="term" value="P:mRNA stabilization"/>
    <property type="evidence" value="ECO:0007669"/>
    <property type="project" value="InterPro"/>
</dbReference>
<dbReference type="Proteomes" id="UP000738325">
    <property type="component" value="Unassembled WGS sequence"/>
</dbReference>
<feature type="domain" description="HTH La-type RNA-binding" evidence="4">
    <location>
        <begin position="265"/>
        <end position="354"/>
    </location>
</feature>
<dbReference type="Pfam" id="PF05383">
    <property type="entry name" value="La"/>
    <property type="match status" value="1"/>
</dbReference>
<dbReference type="SUPFAM" id="SSF46785">
    <property type="entry name" value="Winged helix' DNA-binding domain"/>
    <property type="match status" value="1"/>
</dbReference>
<comment type="caution">
    <text evidence="5">The sequence shown here is derived from an EMBL/GenBank/DDBJ whole genome shotgun (WGS) entry which is preliminary data.</text>
</comment>
<dbReference type="InterPro" id="IPR045180">
    <property type="entry name" value="La_dom_prot"/>
</dbReference>
<dbReference type="PANTHER" id="PTHR22792:SF132">
    <property type="entry name" value="LA-RELATED PROTEIN 1"/>
    <property type="match status" value="1"/>
</dbReference>
<feature type="compositionally biased region" description="Low complexity" evidence="3">
    <location>
        <begin position="30"/>
        <end position="45"/>
    </location>
</feature>
<evidence type="ECO:0000259" key="4">
    <source>
        <dbReference type="PROSITE" id="PS50961"/>
    </source>
</evidence>
<evidence type="ECO:0000313" key="5">
    <source>
        <dbReference type="EMBL" id="KAG0324832.1"/>
    </source>
</evidence>
<protein>
    <submittedName>
        <fullName evidence="5">La ribonucleoprotein domain member 1B</fullName>
    </submittedName>
</protein>
<feature type="compositionally biased region" description="Polar residues" evidence="3">
    <location>
        <begin position="152"/>
        <end position="165"/>
    </location>
</feature>
<dbReference type="Pfam" id="PF21071">
    <property type="entry name" value="LARP1_HEAT"/>
    <property type="match status" value="1"/>
</dbReference>
<dbReference type="SMART" id="SM00715">
    <property type="entry name" value="LA"/>
    <property type="match status" value="1"/>
</dbReference>
<dbReference type="OrthoDB" id="340227at2759"/>
<feature type="compositionally biased region" description="Polar residues" evidence="3">
    <location>
        <begin position="187"/>
        <end position="201"/>
    </location>
</feature>
<keyword evidence="5" id="KW-0687">Ribonucleoprotein</keyword>
<dbReference type="InterPro" id="IPR036390">
    <property type="entry name" value="WH_DNA-bd_sf"/>
</dbReference>
<feature type="compositionally biased region" description="Basic and acidic residues" evidence="3">
    <location>
        <begin position="77"/>
        <end position="101"/>
    </location>
</feature>
<feature type="region of interest" description="Disordered" evidence="3">
    <location>
        <begin position="1"/>
        <end position="247"/>
    </location>
</feature>
<dbReference type="GO" id="GO:0000339">
    <property type="term" value="F:RNA cap binding"/>
    <property type="evidence" value="ECO:0007669"/>
    <property type="project" value="InterPro"/>
</dbReference>
<evidence type="ECO:0000256" key="2">
    <source>
        <dbReference type="PROSITE-ProRule" id="PRU00332"/>
    </source>
</evidence>
<feature type="region of interest" description="Disordered" evidence="3">
    <location>
        <begin position="566"/>
        <end position="601"/>
    </location>
</feature>
<feature type="compositionally biased region" description="Polar residues" evidence="3">
    <location>
        <begin position="817"/>
        <end position="835"/>
    </location>
</feature>
<dbReference type="InterPro" id="IPR006630">
    <property type="entry name" value="La_HTH"/>
</dbReference>
<dbReference type="PROSITE" id="PS50961">
    <property type="entry name" value="HTH_LA"/>
    <property type="match status" value="1"/>
</dbReference>
<organism evidence="5 6">
    <name type="scientific">Dissophora globulifera</name>
    <dbReference type="NCBI Taxonomy" id="979702"/>
    <lineage>
        <taxon>Eukaryota</taxon>
        <taxon>Fungi</taxon>
        <taxon>Fungi incertae sedis</taxon>
        <taxon>Mucoromycota</taxon>
        <taxon>Mortierellomycotina</taxon>
        <taxon>Mortierellomycetes</taxon>
        <taxon>Mortierellales</taxon>
        <taxon>Mortierellaceae</taxon>
        <taxon>Dissophora</taxon>
    </lineage>
</organism>
<evidence type="ECO:0000313" key="6">
    <source>
        <dbReference type="Proteomes" id="UP000738325"/>
    </source>
</evidence>
<feature type="compositionally biased region" description="Basic residues" evidence="3">
    <location>
        <begin position="227"/>
        <end position="238"/>
    </location>
</feature>
<dbReference type="GO" id="GO:1990904">
    <property type="term" value="C:ribonucleoprotein complex"/>
    <property type="evidence" value="ECO:0007669"/>
    <property type="project" value="UniProtKB-KW"/>
</dbReference>
<dbReference type="InterPro" id="IPR006607">
    <property type="entry name" value="DM15"/>
</dbReference>
<proteinExistence type="predicted"/>
<dbReference type="GO" id="GO:0005737">
    <property type="term" value="C:cytoplasm"/>
    <property type="evidence" value="ECO:0007669"/>
    <property type="project" value="UniProtKB-ARBA"/>
</dbReference>
<name>A0A9P6RNV6_9FUNG</name>
<dbReference type="PANTHER" id="PTHR22792">
    <property type="entry name" value="LUPUS LA PROTEIN-RELATED"/>
    <property type="match status" value="1"/>
</dbReference>